<dbReference type="Pfam" id="PF02752">
    <property type="entry name" value="Arrestin_C"/>
    <property type="match status" value="1"/>
</dbReference>
<dbReference type="InterPro" id="IPR011021">
    <property type="entry name" value="Arrestin-like_N"/>
</dbReference>
<dbReference type="SMART" id="SM01017">
    <property type="entry name" value="Arrestin_C"/>
    <property type="match status" value="1"/>
</dbReference>
<dbReference type="AlphaFoldDB" id="A0A0K0G1B0"/>
<comment type="similarity">
    <text evidence="1">Belongs to the arrestin family.</text>
</comment>
<feature type="domain" description="Arrestin C-terminal-like" evidence="3">
    <location>
        <begin position="188"/>
        <end position="320"/>
    </location>
</feature>
<reference evidence="4" key="1">
    <citation type="submission" date="2014-07" db="EMBL/GenBank/DDBJ databases">
        <authorList>
            <person name="Martin A.A"/>
            <person name="De Silva N."/>
        </authorList>
    </citation>
    <scope>NUCLEOTIDE SEQUENCE</scope>
</reference>
<evidence type="ECO:0000256" key="1">
    <source>
        <dbReference type="ARBA" id="ARBA00005298"/>
    </source>
</evidence>
<evidence type="ECO:0000313" key="4">
    <source>
        <dbReference type="Proteomes" id="UP000035680"/>
    </source>
</evidence>
<dbReference type="Pfam" id="PF00339">
    <property type="entry name" value="Arrestin_N"/>
    <property type="match status" value="1"/>
</dbReference>
<dbReference type="Gene3D" id="2.60.40.640">
    <property type="match status" value="2"/>
</dbReference>
<name>A0A0K0G1B0_STRVS</name>
<dbReference type="STRING" id="75913.A0A0K0G1B0"/>
<evidence type="ECO:0000313" key="5">
    <source>
        <dbReference type="WBParaSite" id="SVE_1849800.1"/>
    </source>
</evidence>
<dbReference type="InterPro" id="IPR014752">
    <property type="entry name" value="Arrestin-like_C"/>
</dbReference>
<dbReference type="PANTHER" id="PTHR11188">
    <property type="entry name" value="ARRESTIN DOMAIN CONTAINING PROTEIN"/>
    <property type="match status" value="1"/>
</dbReference>
<accession>A0A0K0G1B0</accession>
<proteinExistence type="inferred from homology"/>
<reference evidence="5" key="2">
    <citation type="submission" date="2015-08" db="UniProtKB">
        <authorList>
            <consortium name="WormBaseParasite"/>
        </authorList>
    </citation>
    <scope>IDENTIFICATION</scope>
</reference>
<dbReference type="InterPro" id="IPR014756">
    <property type="entry name" value="Ig_E-set"/>
</dbReference>
<dbReference type="GO" id="GO:0015031">
    <property type="term" value="P:protein transport"/>
    <property type="evidence" value="ECO:0007669"/>
    <property type="project" value="TreeGrafter"/>
</dbReference>
<organism evidence="4 5">
    <name type="scientific">Strongyloides venezuelensis</name>
    <name type="common">Threadworm</name>
    <dbReference type="NCBI Taxonomy" id="75913"/>
    <lineage>
        <taxon>Eukaryota</taxon>
        <taxon>Metazoa</taxon>
        <taxon>Ecdysozoa</taxon>
        <taxon>Nematoda</taxon>
        <taxon>Chromadorea</taxon>
        <taxon>Rhabditida</taxon>
        <taxon>Tylenchina</taxon>
        <taxon>Panagrolaimomorpha</taxon>
        <taxon>Strongyloidoidea</taxon>
        <taxon>Strongyloididae</taxon>
        <taxon>Strongyloides</taxon>
    </lineage>
</organism>
<dbReference type="WBParaSite" id="SVE_1849800.1">
    <property type="protein sequence ID" value="SVE_1849800.1"/>
    <property type="gene ID" value="SVE_1849800"/>
</dbReference>
<dbReference type="InterPro" id="IPR050357">
    <property type="entry name" value="Arrestin_domain-protein"/>
</dbReference>
<protein>
    <submittedName>
        <fullName evidence="5">Arrestin_C domain-containing protein</fullName>
    </submittedName>
</protein>
<feature type="region of interest" description="Disordered" evidence="2">
    <location>
        <begin position="363"/>
        <end position="410"/>
    </location>
</feature>
<dbReference type="Proteomes" id="UP000035680">
    <property type="component" value="Unassembled WGS sequence"/>
</dbReference>
<dbReference type="InterPro" id="IPR011022">
    <property type="entry name" value="Arrestin_C-like"/>
</dbReference>
<dbReference type="SUPFAM" id="SSF81296">
    <property type="entry name" value="E set domains"/>
    <property type="match status" value="2"/>
</dbReference>
<keyword evidence="4" id="KW-1185">Reference proteome</keyword>
<evidence type="ECO:0000256" key="2">
    <source>
        <dbReference type="SAM" id="MobiDB-lite"/>
    </source>
</evidence>
<evidence type="ECO:0000259" key="3">
    <source>
        <dbReference type="SMART" id="SM01017"/>
    </source>
</evidence>
<dbReference type="PANTHER" id="PTHR11188:SF176">
    <property type="entry name" value="ARRESTIN DOMAIN-CONTAINING PROTEIN 1"/>
    <property type="match status" value="1"/>
</dbReference>
<dbReference type="GO" id="GO:0005737">
    <property type="term" value="C:cytoplasm"/>
    <property type="evidence" value="ECO:0007669"/>
    <property type="project" value="TreeGrafter"/>
</dbReference>
<sequence length="468" mass="52488">MVKLDRFEIVFDNPECAYFAGQEVSGKVIIESSEDKKVNEILLEIKGRAKTYWSKGTGKNRKHCGQSEPYFCEQFNTKYTHKFSITSGPNKHEKERILPKGFHEVPFQYTLPKTLPTSFEGSYGYVRYTCRAICERPWDFDICTKKLFTVIGIEDMNDDSKLTTPMTCQDICLSPTTKVFKLCCINNGQQQVFLELATERLGFTPGETLLLKGKVENKGRSVLKHVYISLIQEVLYKAKNFSGAEFEKKECKIILKKNVGDVKGMSAFDLSKSPASEITFLSLPPSLSTCSLIIITYKVVLSISQESSIYIPITIGTIPLLSEIVTKNIKSAKKIKNGNGNNAKGAKKKSDVKVTVTDECGITIKTTPTPSRSNEHSEVDESELMLPDNNEDQSSNKGLLLANGHGSTTTKKRVRMASSILSEIYPQLPPPFFKESFFGPVNVIDDKEDGYFGDKSFTPKYPVYFDEE</sequence>